<dbReference type="Pfam" id="PF12770">
    <property type="entry name" value="CHAT"/>
    <property type="match status" value="1"/>
</dbReference>
<dbReference type="EMBL" id="CP015136">
    <property type="protein sequence ID" value="AMY12848.1"/>
    <property type="molecule type" value="Genomic_DNA"/>
</dbReference>
<gene>
    <name evidence="2" type="ORF">LuPra_06132</name>
</gene>
<dbReference type="RefSeq" id="WP_110174266.1">
    <property type="nucleotide sequence ID" value="NZ_CP015136.1"/>
</dbReference>
<keyword evidence="3" id="KW-1185">Reference proteome</keyword>
<dbReference type="Proteomes" id="UP000076079">
    <property type="component" value="Chromosome"/>
</dbReference>
<dbReference type="KEGG" id="abac:LuPra_06132"/>
<dbReference type="AlphaFoldDB" id="A0A143PXA4"/>
<organism evidence="2 3">
    <name type="scientific">Luteitalea pratensis</name>
    <dbReference type="NCBI Taxonomy" id="1855912"/>
    <lineage>
        <taxon>Bacteria</taxon>
        <taxon>Pseudomonadati</taxon>
        <taxon>Acidobacteriota</taxon>
        <taxon>Vicinamibacteria</taxon>
        <taxon>Vicinamibacterales</taxon>
        <taxon>Vicinamibacteraceae</taxon>
        <taxon>Luteitalea</taxon>
    </lineage>
</organism>
<proteinExistence type="predicted"/>
<sequence>MTVPVRFVVQLRPTATGGWTVDVRDPDGLPVAGSERTLAALPLPDPDDQLLTFPACHAPLAAAAADAADLHALDANTLGRWYANMASGQASDGMPRRFGRYLFELVLGGETWAKVLARAGGAAVDLRLDCPADAWALMRLPWELMHDGQHFLAARPGPLVLMSRQITATVADTAPRSFTPRVLFVIGALQDDAEIRAGAEYLGLLRRLEALDLTLDCRVLRDATAETLQASVADFQPSVVHFICHGGFSDGRGALRLLASDPGLPFQDYTAPQLLALLATTDAAGHVTYPPVLVLNACYSATPLPPASDPIDSLSGIEVFGGGAGVLPTRAGTLPLGAELVAGDGVRGGPGLVIGMGGKVADIACRLFTRQFYQSLLRGDPTWSAAAGRRGAFTHGFDPLDTVDWATPVVFIEASATLVVDDVELEAARKRESAARQFRHQADPPAFCGRLRFFDQWREATTPPPRGTRRLLGIAMSDTDTEKQLGGSRLLEELAAAAIHAGHVPCLRLHSQASPERPTDIPGVVREILAAAMSTRLHFGLPAHTLSSQVLELTKSIKGRPATLDPSVEDAFAINEAEGFRTALQMDLWRLRDEVVAQLNTPGGRQGRALAVVLLDEVQRYAGAAGRFIVDLLRSGGLGTEQDPIPVAFTYRKDLNYAEPYEQVRKALDAVSNWAIREELQPLREAVSDRSIYLHLLLHRAKPLVFSPKLALLDVDRFYNSIHRATASGYPSQFREKAEPLNNVLLTLQDVDVVVAATDEDVLSTLGDH</sequence>
<evidence type="ECO:0000259" key="1">
    <source>
        <dbReference type="Pfam" id="PF12770"/>
    </source>
</evidence>
<accession>A0A143PXA4</accession>
<dbReference type="OrthoDB" id="869379at2"/>
<protein>
    <submittedName>
        <fullName evidence="2">CHAT domain protein</fullName>
    </submittedName>
</protein>
<evidence type="ECO:0000313" key="3">
    <source>
        <dbReference type="Proteomes" id="UP000076079"/>
    </source>
</evidence>
<evidence type="ECO:0000313" key="2">
    <source>
        <dbReference type="EMBL" id="AMY12848.1"/>
    </source>
</evidence>
<reference evidence="2 3" key="1">
    <citation type="journal article" date="2016" name="Genome Announc.">
        <title>First Complete Genome Sequence of a Subdivision 6 Acidobacterium Strain.</title>
        <authorList>
            <person name="Huang S."/>
            <person name="Vieira S."/>
            <person name="Bunk B."/>
            <person name="Riedel T."/>
            <person name="Sproer C."/>
            <person name="Overmann J."/>
        </authorList>
    </citation>
    <scope>NUCLEOTIDE SEQUENCE [LARGE SCALE GENOMIC DNA]</scope>
    <source>
        <strain evidence="3">DSM 100886 HEG_-6_39</strain>
    </source>
</reference>
<dbReference type="STRING" id="1855912.LuPra_06132"/>
<reference evidence="3" key="2">
    <citation type="submission" date="2016-04" db="EMBL/GenBank/DDBJ databases">
        <title>First Complete Genome Sequence of a Subdivision 6 Acidobacterium.</title>
        <authorList>
            <person name="Huang S."/>
            <person name="Vieira S."/>
            <person name="Bunk B."/>
            <person name="Riedel T."/>
            <person name="Sproeer C."/>
            <person name="Overmann J."/>
        </authorList>
    </citation>
    <scope>NUCLEOTIDE SEQUENCE [LARGE SCALE GENOMIC DNA]</scope>
    <source>
        <strain evidence="3">DSM 100886 HEG_-6_39</strain>
    </source>
</reference>
<feature type="domain" description="CHAT" evidence="1">
    <location>
        <begin position="133"/>
        <end position="397"/>
    </location>
</feature>
<dbReference type="InterPro" id="IPR024983">
    <property type="entry name" value="CHAT_dom"/>
</dbReference>
<name>A0A143PXA4_LUTPR</name>